<sequence>MAISPLQKHRQTAYDRQNGACCYCGFQMWRDSAEQFAQEHRISLAQARHFQCTAEHLVARQDGGKDAKGNIAAACKRCNQLRHQRRSAPAPNRYQEHVQRRLNQGGWHALPAKARLIRSEVPNLPV</sequence>
<dbReference type="GO" id="GO:0004519">
    <property type="term" value="F:endonuclease activity"/>
    <property type="evidence" value="ECO:0007669"/>
    <property type="project" value="UniProtKB-KW"/>
</dbReference>
<dbReference type="InterPro" id="IPR003615">
    <property type="entry name" value="HNH_nuc"/>
</dbReference>
<proteinExistence type="predicted"/>
<feature type="domain" description="HNH" evidence="1">
    <location>
        <begin position="51"/>
        <end position="85"/>
    </location>
</feature>
<accession>A0ABY5HAF2</accession>
<organism evidence="2 3">
    <name type="scientific">Pseudomonas benzenivorans</name>
    <dbReference type="NCBI Taxonomy" id="556533"/>
    <lineage>
        <taxon>Bacteria</taxon>
        <taxon>Pseudomonadati</taxon>
        <taxon>Pseudomonadota</taxon>
        <taxon>Gammaproteobacteria</taxon>
        <taxon>Pseudomonadales</taxon>
        <taxon>Pseudomonadaceae</taxon>
        <taxon>Pseudomonas</taxon>
    </lineage>
</organism>
<evidence type="ECO:0000313" key="2">
    <source>
        <dbReference type="EMBL" id="UTW09315.1"/>
    </source>
</evidence>
<dbReference type="Proteomes" id="UP001059672">
    <property type="component" value="Chromosome"/>
</dbReference>
<keyword evidence="3" id="KW-1185">Reference proteome</keyword>
<dbReference type="Gene3D" id="1.10.30.50">
    <property type="match status" value="1"/>
</dbReference>
<dbReference type="EMBL" id="CP073346">
    <property type="protein sequence ID" value="UTW09315.1"/>
    <property type="molecule type" value="Genomic_DNA"/>
</dbReference>
<evidence type="ECO:0000313" key="3">
    <source>
        <dbReference type="Proteomes" id="UP001059672"/>
    </source>
</evidence>
<dbReference type="InterPro" id="IPR002711">
    <property type="entry name" value="HNH"/>
</dbReference>
<keyword evidence="2" id="KW-0540">Nuclease</keyword>
<keyword evidence="2" id="KW-0255">Endonuclease</keyword>
<evidence type="ECO:0000259" key="1">
    <source>
        <dbReference type="Pfam" id="PF01844"/>
    </source>
</evidence>
<dbReference type="CDD" id="cd00085">
    <property type="entry name" value="HNHc"/>
    <property type="match status" value="1"/>
</dbReference>
<gene>
    <name evidence="2" type="ORF">KDW96_08460</name>
</gene>
<protein>
    <submittedName>
        <fullName evidence="2">HNH endonuclease</fullName>
    </submittedName>
</protein>
<name>A0ABY5HAF2_9PSED</name>
<keyword evidence="2" id="KW-0378">Hydrolase</keyword>
<dbReference type="Pfam" id="PF01844">
    <property type="entry name" value="HNH"/>
    <property type="match status" value="1"/>
</dbReference>
<reference evidence="2" key="1">
    <citation type="submission" date="2021-04" db="EMBL/GenBank/DDBJ databases">
        <title>Oceanospirillales bacteria with DddD are important DMSP degraders in coastal seawater.</title>
        <authorList>
            <person name="Liu J."/>
        </authorList>
    </citation>
    <scope>NUCLEOTIDE SEQUENCE</scope>
    <source>
        <strain evidence="2">D13-4</strain>
    </source>
</reference>